<evidence type="ECO:0000313" key="3">
    <source>
        <dbReference type="Proteomes" id="UP000035062"/>
    </source>
</evidence>
<dbReference type="RefSeq" id="WP_008985236.1">
    <property type="nucleotide sequence ID" value="NZ_AKKU01000023.1"/>
</dbReference>
<dbReference type="Gene3D" id="3.40.710.10">
    <property type="entry name" value="DD-peptidase/beta-lactamase superfamily"/>
    <property type="match status" value="1"/>
</dbReference>
<dbReference type="PATRIC" id="fig|1195246.3.peg.2423"/>
<feature type="domain" description="Beta-lactamase class A catalytic" evidence="1">
    <location>
        <begin position="90"/>
        <end position="199"/>
    </location>
</feature>
<dbReference type="STRING" id="1195246.AGRI_12207"/>
<gene>
    <name evidence="2" type="ORF">AGRI_12207</name>
</gene>
<dbReference type="Pfam" id="PF13354">
    <property type="entry name" value="Beta-lactamase2"/>
    <property type="match status" value="1"/>
</dbReference>
<dbReference type="AlphaFoldDB" id="I8U4N8"/>
<dbReference type="InterPro" id="IPR012338">
    <property type="entry name" value="Beta-lactam/transpept-like"/>
</dbReference>
<name>I8U4N8_9ALTE</name>
<comment type="caution">
    <text evidence="2">The sequence shown here is derived from an EMBL/GenBank/DDBJ whole genome shotgun (WGS) entry which is preliminary data.</text>
</comment>
<dbReference type="SUPFAM" id="SSF56601">
    <property type="entry name" value="beta-lactamase/transpeptidase-like"/>
    <property type="match status" value="1"/>
</dbReference>
<dbReference type="GO" id="GO:0008800">
    <property type="term" value="F:beta-lactamase activity"/>
    <property type="evidence" value="ECO:0007669"/>
    <property type="project" value="InterPro"/>
</dbReference>
<keyword evidence="3" id="KW-1185">Reference proteome</keyword>
<sequence length="420" mass="48577">MKFVFSLLFAVVTYPVGVAAEQDPCRYLVAAGSCQPLQPLLVERIQQSSLLNQVFSDSEQYQLQILYTRIEKRINPNEPPKLHYYHYRLDPARYFYPASTVKLPLAALALQWLHEQNRPELTLATTMLTDSQRSPQTTAHTDETSESGLPSIGHYIKKILLVSDNDGSNRLYELLGQQYINQQLLAKGLNNTIINHRLSVPFTDDDNRYFNPVRFIDAEGRTLLALPERQIGESYSNPDQPKLGKAYYQRGELIQQPMDFTLKNRQSLIDFDGVVKRIVMPQLFAEQQRFNISESQRQFLLEHMRKLPRQSQYPAFPEAEYPDTYVKYFLKGDAQQRLPEYIHYHNKNGQAYGHVIDGAYVEDTKHGIAFFLTAILYTNANQILNDDTYETDTIGQPFLRELGTLLYQYELSQRQQAGHH</sequence>
<dbReference type="InterPro" id="IPR045155">
    <property type="entry name" value="Beta-lactam_cat"/>
</dbReference>
<organism evidence="2 3">
    <name type="scientific">Alishewanella agri BL06</name>
    <dbReference type="NCBI Taxonomy" id="1195246"/>
    <lineage>
        <taxon>Bacteria</taxon>
        <taxon>Pseudomonadati</taxon>
        <taxon>Pseudomonadota</taxon>
        <taxon>Gammaproteobacteria</taxon>
        <taxon>Alteromonadales</taxon>
        <taxon>Alteromonadaceae</taxon>
        <taxon>Alishewanella</taxon>
    </lineage>
</organism>
<evidence type="ECO:0000313" key="2">
    <source>
        <dbReference type="EMBL" id="EIW88266.1"/>
    </source>
</evidence>
<proteinExistence type="predicted"/>
<protein>
    <recommendedName>
        <fullName evidence="1">Beta-lactamase class A catalytic domain-containing protein</fullName>
    </recommendedName>
</protein>
<evidence type="ECO:0000259" key="1">
    <source>
        <dbReference type="Pfam" id="PF13354"/>
    </source>
</evidence>
<dbReference type="Proteomes" id="UP000035062">
    <property type="component" value="Unassembled WGS sequence"/>
</dbReference>
<dbReference type="GO" id="GO:0030655">
    <property type="term" value="P:beta-lactam antibiotic catabolic process"/>
    <property type="evidence" value="ECO:0007669"/>
    <property type="project" value="InterPro"/>
</dbReference>
<accession>I8U4N8</accession>
<reference evidence="2 3" key="1">
    <citation type="journal article" date="2012" name="J. Bacteriol.">
        <title>Genome Sequence of Pectin-Degrading Alishewanella agri, Isolated from Landfill Soil.</title>
        <authorList>
            <person name="Kim J."/>
            <person name="Jung J."/>
            <person name="Sung J.S."/>
            <person name="Chun J."/>
            <person name="Park W."/>
        </authorList>
    </citation>
    <scope>NUCLEOTIDE SEQUENCE [LARGE SCALE GENOMIC DNA]</scope>
    <source>
        <strain evidence="2 3">BL06</strain>
    </source>
</reference>
<dbReference type="EMBL" id="AKKU01000023">
    <property type="protein sequence ID" value="EIW88266.1"/>
    <property type="molecule type" value="Genomic_DNA"/>
</dbReference>
<dbReference type="eggNOG" id="COG2367">
    <property type="taxonomic scope" value="Bacteria"/>
</dbReference>